<evidence type="ECO:0000313" key="1">
    <source>
        <dbReference type="EMBL" id="MBB4861100.1"/>
    </source>
</evidence>
<reference evidence="1 2" key="1">
    <citation type="submission" date="2020-08" db="EMBL/GenBank/DDBJ databases">
        <title>Functional genomics of gut bacteria from endangered species of beetles.</title>
        <authorList>
            <person name="Carlos-Shanley C."/>
        </authorList>
    </citation>
    <scope>NUCLEOTIDE SEQUENCE [LARGE SCALE GENOMIC DNA]</scope>
    <source>
        <strain evidence="1 2">S00245</strain>
    </source>
</reference>
<dbReference type="AlphaFoldDB" id="A0A7W7KDY8"/>
<evidence type="ECO:0000313" key="2">
    <source>
        <dbReference type="Proteomes" id="UP000555448"/>
    </source>
</evidence>
<comment type="caution">
    <text evidence="1">The sequence shown here is derived from an EMBL/GenBank/DDBJ whole genome shotgun (WGS) entry which is preliminary data.</text>
</comment>
<dbReference type="EMBL" id="JACHLR010000058">
    <property type="protein sequence ID" value="MBB4861100.1"/>
    <property type="molecule type" value="Genomic_DNA"/>
</dbReference>
<dbReference type="Proteomes" id="UP000555448">
    <property type="component" value="Unassembled WGS sequence"/>
</dbReference>
<accession>A0A7W7KDY8</accession>
<protein>
    <submittedName>
        <fullName evidence="1">Uncharacterized protein</fullName>
    </submittedName>
</protein>
<gene>
    <name evidence="1" type="ORF">HNO88_004454</name>
</gene>
<proteinExistence type="predicted"/>
<keyword evidence="2" id="KW-1185">Reference proteome</keyword>
<sequence>MQPLLRDVGDAGEDVGKLGLRGDVVELGGGDEAEHEGSTLTATVGAGEEPGFAADGDAAHRALGAIVRAFS</sequence>
<organism evidence="1 2">
    <name type="scientific">Novosphingobium chloroacetimidivorans</name>
    <dbReference type="NCBI Taxonomy" id="1428314"/>
    <lineage>
        <taxon>Bacteria</taxon>
        <taxon>Pseudomonadati</taxon>
        <taxon>Pseudomonadota</taxon>
        <taxon>Alphaproteobacteria</taxon>
        <taxon>Sphingomonadales</taxon>
        <taxon>Sphingomonadaceae</taxon>
        <taxon>Novosphingobium</taxon>
    </lineage>
</organism>
<name>A0A7W7KDY8_9SPHN</name>